<evidence type="ECO:0000313" key="1">
    <source>
        <dbReference type="EMBL" id="GIY68438.1"/>
    </source>
</evidence>
<dbReference type="EMBL" id="BPLR01014376">
    <property type="protein sequence ID" value="GIY68438.1"/>
    <property type="molecule type" value="Genomic_DNA"/>
</dbReference>
<sequence length="153" mass="17087">MCPELKQVVSTGSDKLVAKAVENSNEKFHTLANPTCSADALLQTLVVYLYGNDGNFPVRALIDTGNQKSYITKEAVSKMSYEPIRAEDMIHNLFGGVESKAETSFIQSICKAVSKRTITVLSKLMIKRQYVLIYQHRFVDLGLKRLKKKGNIS</sequence>
<evidence type="ECO:0008006" key="3">
    <source>
        <dbReference type="Google" id="ProtNLM"/>
    </source>
</evidence>
<proteinExistence type="predicted"/>
<evidence type="ECO:0000313" key="2">
    <source>
        <dbReference type="Proteomes" id="UP001054945"/>
    </source>
</evidence>
<protein>
    <recommendedName>
        <fullName evidence="3">Peptidase aspartic putative domain-containing protein</fullName>
    </recommendedName>
</protein>
<accession>A0AAV4VEA8</accession>
<comment type="caution">
    <text evidence="1">The sequence shown here is derived from an EMBL/GenBank/DDBJ whole genome shotgun (WGS) entry which is preliminary data.</text>
</comment>
<name>A0AAV4VEA8_CAEEX</name>
<organism evidence="1 2">
    <name type="scientific">Caerostris extrusa</name>
    <name type="common">Bark spider</name>
    <name type="synonym">Caerostris bankana</name>
    <dbReference type="NCBI Taxonomy" id="172846"/>
    <lineage>
        <taxon>Eukaryota</taxon>
        <taxon>Metazoa</taxon>
        <taxon>Ecdysozoa</taxon>
        <taxon>Arthropoda</taxon>
        <taxon>Chelicerata</taxon>
        <taxon>Arachnida</taxon>
        <taxon>Araneae</taxon>
        <taxon>Araneomorphae</taxon>
        <taxon>Entelegynae</taxon>
        <taxon>Araneoidea</taxon>
        <taxon>Araneidae</taxon>
        <taxon>Caerostris</taxon>
    </lineage>
</organism>
<dbReference type="AlphaFoldDB" id="A0AAV4VEA8"/>
<dbReference type="Proteomes" id="UP001054945">
    <property type="component" value="Unassembled WGS sequence"/>
</dbReference>
<gene>
    <name evidence="1" type="ORF">CEXT_534321</name>
</gene>
<reference evidence="1 2" key="1">
    <citation type="submission" date="2021-06" db="EMBL/GenBank/DDBJ databases">
        <title>Caerostris extrusa draft genome.</title>
        <authorList>
            <person name="Kono N."/>
            <person name="Arakawa K."/>
        </authorList>
    </citation>
    <scope>NUCLEOTIDE SEQUENCE [LARGE SCALE GENOMIC DNA]</scope>
</reference>
<keyword evidence="2" id="KW-1185">Reference proteome</keyword>